<protein>
    <submittedName>
        <fullName evidence="1">Uncharacterized protein</fullName>
    </submittedName>
</protein>
<accession>A0A3S9WIX8</accession>
<proteinExistence type="predicted"/>
<gene>
    <name evidence="1" type="ORF">CVS54_01366</name>
</gene>
<reference evidence="1 2" key="1">
    <citation type="submission" date="2018-08" db="EMBL/GenBank/DDBJ databases">
        <title>Microbacterium oxydans strain HG3.</title>
        <authorList>
            <person name="ORTET P."/>
        </authorList>
    </citation>
    <scope>NUCLEOTIDE SEQUENCE [LARGE SCALE GENOMIC DNA]</scope>
    <source>
        <strain evidence="1 2">HG3</strain>
    </source>
</reference>
<sequence length="120" mass="12990">MSHTITASNGAGTTSPLAVAGYDSSRRSRNIIHDLLDGSIGVSYIAPRPRSGDLVTAYTDRAQAFAAFALYSQETSFTYVSDELGELGMTFVLDGSLDIESEALDETTTVWWVRVGYQEV</sequence>
<evidence type="ECO:0000313" key="1">
    <source>
        <dbReference type="EMBL" id="AZS40044.1"/>
    </source>
</evidence>
<dbReference type="Proteomes" id="UP000274841">
    <property type="component" value="Chromosome"/>
</dbReference>
<dbReference type="EMBL" id="CP031422">
    <property type="protein sequence ID" value="AZS40044.1"/>
    <property type="molecule type" value="Genomic_DNA"/>
</dbReference>
<evidence type="ECO:0000313" key="2">
    <source>
        <dbReference type="Proteomes" id="UP000274841"/>
    </source>
</evidence>
<dbReference type="RefSeq" id="WP_127011999.1">
    <property type="nucleotide sequence ID" value="NZ_CP031422.1"/>
</dbReference>
<dbReference type="AlphaFoldDB" id="A0A3S9WIX8"/>
<organism evidence="1 2">
    <name type="scientific">Microbacterium oxydans</name>
    <dbReference type="NCBI Taxonomy" id="82380"/>
    <lineage>
        <taxon>Bacteria</taxon>
        <taxon>Bacillati</taxon>
        <taxon>Actinomycetota</taxon>
        <taxon>Actinomycetes</taxon>
        <taxon>Micrococcales</taxon>
        <taxon>Microbacteriaceae</taxon>
        <taxon>Microbacterium</taxon>
    </lineage>
</organism>
<name>A0A3S9WIX8_9MICO</name>
<dbReference type="KEGG" id="moy:CVS54_01366"/>